<dbReference type="PROSITE" id="PS51195">
    <property type="entry name" value="Q_MOTIF"/>
    <property type="match status" value="1"/>
</dbReference>
<dbReference type="Gene3D" id="3.40.50.300">
    <property type="entry name" value="P-loop containing nucleotide triphosphate hydrolases"/>
    <property type="match status" value="2"/>
</dbReference>
<dbReference type="GO" id="GO:0005524">
    <property type="term" value="F:ATP binding"/>
    <property type="evidence" value="ECO:0007669"/>
    <property type="project" value="UniProtKB-KW"/>
</dbReference>
<evidence type="ECO:0000256" key="7">
    <source>
        <dbReference type="RuleBase" id="RU000492"/>
    </source>
</evidence>
<dbReference type="Proteomes" id="UP000480178">
    <property type="component" value="Chromosome"/>
</dbReference>
<evidence type="ECO:0000256" key="1">
    <source>
        <dbReference type="ARBA" id="ARBA00022741"/>
    </source>
</evidence>
<dbReference type="EMBL" id="CP048222">
    <property type="protein sequence ID" value="QHT67468.1"/>
    <property type="molecule type" value="Genomic_DNA"/>
</dbReference>
<evidence type="ECO:0000259" key="11">
    <source>
        <dbReference type="PROSITE" id="PS51195"/>
    </source>
</evidence>
<evidence type="ECO:0000313" key="12">
    <source>
        <dbReference type="EMBL" id="QHT67468.1"/>
    </source>
</evidence>
<name>A0A6C0GHI8_9BACT</name>
<dbReference type="Pfam" id="PF00270">
    <property type="entry name" value="DEAD"/>
    <property type="match status" value="1"/>
</dbReference>
<gene>
    <name evidence="12" type="ORF">GXP67_12930</name>
</gene>
<feature type="short sequence motif" description="Q motif" evidence="6">
    <location>
        <begin position="2"/>
        <end position="30"/>
    </location>
</feature>
<evidence type="ECO:0000313" key="13">
    <source>
        <dbReference type="Proteomes" id="UP000480178"/>
    </source>
</evidence>
<feature type="domain" description="DEAD-box RNA helicase Q" evidence="11">
    <location>
        <begin position="2"/>
        <end position="30"/>
    </location>
</feature>
<dbReference type="PANTHER" id="PTHR47959">
    <property type="entry name" value="ATP-DEPENDENT RNA HELICASE RHLE-RELATED"/>
    <property type="match status" value="1"/>
</dbReference>
<keyword evidence="3 7" id="KW-0347">Helicase</keyword>
<dbReference type="InterPro" id="IPR000629">
    <property type="entry name" value="RNA-helicase_DEAD-box_CS"/>
</dbReference>
<accession>A0A6C0GHI8</accession>
<dbReference type="GO" id="GO:0003676">
    <property type="term" value="F:nucleic acid binding"/>
    <property type="evidence" value="ECO:0007669"/>
    <property type="project" value="InterPro"/>
</dbReference>
<dbReference type="PANTHER" id="PTHR47959:SF13">
    <property type="entry name" value="ATP-DEPENDENT RNA HELICASE RHLE"/>
    <property type="match status" value="1"/>
</dbReference>
<dbReference type="SUPFAM" id="SSF52540">
    <property type="entry name" value="P-loop containing nucleoside triphosphate hydrolases"/>
    <property type="match status" value="2"/>
</dbReference>
<dbReference type="Pfam" id="PF00271">
    <property type="entry name" value="Helicase_C"/>
    <property type="match status" value="1"/>
</dbReference>
<proteinExistence type="inferred from homology"/>
<dbReference type="SMART" id="SM00490">
    <property type="entry name" value="HELICc"/>
    <property type="match status" value="1"/>
</dbReference>
<dbReference type="GO" id="GO:0016787">
    <property type="term" value="F:hydrolase activity"/>
    <property type="evidence" value="ECO:0007669"/>
    <property type="project" value="UniProtKB-KW"/>
</dbReference>
<dbReference type="SMART" id="SM00487">
    <property type="entry name" value="DEXDc"/>
    <property type="match status" value="1"/>
</dbReference>
<keyword evidence="4 7" id="KW-0067">ATP-binding</keyword>
<evidence type="ECO:0000256" key="5">
    <source>
        <dbReference type="ARBA" id="ARBA00038437"/>
    </source>
</evidence>
<keyword evidence="1 7" id="KW-0547">Nucleotide-binding</keyword>
<dbReference type="InterPro" id="IPR014001">
    <property type="entry name" value="Helicase_ATP-bd"/>
</dbReference>
<dbReference type="InterPro" id="IPR001650">
    <property type="entry name" value="Helicase_C-like"/>
</dbReference>
<evidence type="ECO:0000256" key="8">
    <source>
        <dbReference type="SAM" id="MobiDB-lite"/>
    </source>
</evidence>
<dbReference type="AlphaFoldDB" id="A0A6C0GHI8"/>
<evidence type="ECO:0000256" key="2">
    <source>
        <dbReference type="ARBA" id="ARBA00022801"/>
    </source>
</evidence>
<dbReference type="GO" id="GO:0003724">
    <property type="term" value="F:RNA helicase activity"/>
    <property type="evidence" value="ECO:0007669"/>
    <property type="project" value="InterPro"/>
</dbReference>
<sequence>MTTFQDFKLNKQLLSAVEDAGFQTPTEIQQKAISLILAGHDVLGIAQTGTGKTAAYLLPLLMKVKYAQGTHPRALILAPTRELVMQIDEHITFLSKYLDIRHTSVYGGIGPKTQIETIGKGIDILVATPGRLLDIYLKGDLVLKEIKTLVLDEADKMMDMGFMPQIRKVLEVIPVKRQNLLFSATFPEKVERLSAEFLEFPVRVEATPESTPVETVTQVLYEVPNLKTKINLLSFLLKDAQAFNRVIIFTRTKQNADNIYKFLTRKMLTEDIRVLHANKGQNTRINSMEAFKEGNVRILVTTDVVARGIDISLVSHVINFDVPLIYEDYVHRIGRTGRANQTGEAITFMTEPEAYHIARIEKLIRMPIPRKSLPAEVEVIETPFEESQAMAMEIDQQRKKEDPTYQGAFHEKKAKNRKRPDLKSGSKTRGKKFKGS</sequence>
<reference evidence="12 13" key="1">
    <citation type="submission" date="2020-01" db="EMBL/GenBank/DDBJ databases">
        <authorList>
            <person name="Kim M.K."/>
        </authorList>
    </citation>
    <scope>NUCLEOTIDE SEQUENCE [LARGE SCALE GENOMIC DNA]</scope>
    <source>
        <strain evidence="12 13">172606-1</strain>
    </source>
</reference>
<dbReference type="PROSITE" id="PS51192">
    <property type="entry name" value="HELICASE_ATP_BIND_1"/>
    <property type="match status" value="1"/>
</dbReference>
<feature type="region of interest" description="Disordered" evidence="8">
    <location>
        <begin position="390"/>
        <end position="436"/>
    </location>
</feature>
<dbReference type="PROSITE" id="PS51194">
    <property type="entry name" value="HELICASE_CTER"/>
    <property type="match status" value="1"/>
</dbReference>
<dbReference type="CDD" id="cd00268">
    <property type="entry name" value="DEADc"/>
    <property type="match status" value="1"/>
</dbReference>
<organism evidence="12 13">
    <name type="scientific">Rhodocytophaga rosea</name>
    <dbReference type="NCBI Taxonomy" id="2704465"/>
    <lineage>
        <taxon>Bacteria</taxon>
        <taxon>Pseudomonadati</taxon>
        <taxon>Bacteroidota</taxon>
        <taxon>Cytophagia</taxon>
        <taxon>Cytophagales</taxon>
        <taxon>Rhodocytophagaceae</taxon>
        <taxon>Rhodocytophaga</taxon>
    </lineage>
</organism>
<evidence type="ECO:0000256" key="4">
    <source>
        <dbReference type="ARBA" id="ARBA00022840"/>
    </source>
</evidence>
<feature type="compositionally biased region" description="Basic residues" evidence="8">
    <location>
        <begin position="425"/>
        <end position="436"/>
    </location>
</feature>
<dbReference type="InterPro" id="IPR011545">
    <property type="entry name" value="DEAD/DEAH_box_helicase_dom"/>
</dbReference>
<dbReference type="InterPro" id="IPR044742">
    <property type="entry name" value="DEAD/DEAH_RhlB"/>
</dbReference>
<dbReference type="CDD" id="cd18787">
    <property type="entry name" value="SF2_C_DEAD"/>
    <property type="match status" value="1"/>
</dbReference>
<feature type="domain" description="Helicase ATP-binding" evidence="9">
    <location>
        <begin position="33"/>
        <end position="204"/>
    </location>
</feature>
<dbReference type="GO" id="GO:0005829">
    <property type="term" value="C:cytosol"/>
    <property type="evidence" value="ECO:0007669"/>
    <property type="project" value="TreeGrafter"/>
</dbReference>
<keyword evidence="2 7" id="KW-0378">Hydrolase</keyword>
<dbReference type="InterPro" id="IPR014014">
    <property type="entry name" value="RNA_helicase_DEAD_Q_motif"/>
</dbReference>
<feature type="domain" description="Helicase C-terminal" evidence="10">
    <location>
        <begin position="215"/>
        <end position="381"/>
    </location>
</feature>
<dbReference type="RefSeq" id="WP_162443497.1">
    <property type="nucleotide sequence ID" value="NZ_CP048222.1"/>
</dbReference>
<comment type="similarity">
    <text evidence="5 7">Belongs to the DEAD box helicase family.</text>
</comment>
<evidence type="ECO:0000259" key="9">
    <source>
        <dbReference type="PROSITE" id="PS51192"/>
    </source>
</evidence>
<dbReference type="PROSITE" id="PS00039">
    <property type="entry name" value="DEAD_ATP_HELICASE"/>
    <property type="match status" value="1"/>
</dbReference>
<keyword evidence="13" id="KW-1185">Reference proteome</keyword>
<dbReference type="InterPro" id="IPR027417">
    <property type="entry name" value="P-loop_NTPase"/>
</dbReference>
<evidence type="ECO:0000256" key="3">
    <source>
        <dbReference type="ARBA" id="ARBA00022806"/>
    </source>
</evidence>
<protein>
    <submittedName>
        <fullName evidence="12">DEAD/DEAH box helicase</fullName>
    </submittedName>
</protein>
<evidence type="ECO:0000256" key="6">
    <source>
        <dbReference type="PROSITE-ProRule" id="PRU00552"/>
    </source>
</evidence>
<dbReference type="InterPro" id="IPR050079">
    <property type="entry name" value="DEAD_box_RNA_helicase"/>
</dbReference>
<evidence type="ECO:0000259" key="10">
    <source>
        <dbReference type="PROSITE" id="PS51194"/>
    </source>
</evidence>
<dbReference type="KEGG" id="rhoz:GXP67_12930"/>